<keyword evidence="2 10" id="KW-0963">Cytoplasm</keyword>
<dbReference type="InterPro" id="IPR003664">
    <property type="entry name" value="FA_synthesis"/>
</dbReference>
<evidence type="ECO:0000256" key="5">
    <source>
        <dbReference type="ARBA" id="ARBA00023098"/>
    </source>
</evidence>
<organism evidence="11 12">
    <name type="scientific">Ruminococcus intestinalis</name>
    <dbReference type="NCBI Taxonomy" id="2763066"/>
    <lineage>
        <taxon>Bacteria</taxon>
        <taxon>Bacillati</taxon>
        <taxon>Bacillota</taxon>
        <taxon>Clostridia</taxon>
        <taxon>Eubacteriales</taxon>
        <taxon>Oscillospiraceae</taxon>
        <taxon>Ruminococcus</taxon>
    </lineage>
</organism>
<keyword evidence="6 10" id="KW-0594">Phospholipid biosynthesis</keyword>
<dbReference type="PIRSF" id="PIRSF002465">
    <property type="entry name" value="Phsphlp_syn_PlsX"/>
    <property type="match status" value="1"/>
</dbReference>
<comment type="caution">
    <text evidence="11">The sequence shown here is derived from an EMBL/GenBank/DDBJ whole genome shotgun (WGS) entry which is preliminary data.</text>
</comment>
<keyword evidence="3 10" id="KW-0444">Lipid biosynthesis</keyword>
<keyword evidence="12" id="KW-1185">Reference proteome</keyword>
<dbReference type="PANTHER" id="PTHR30100:SF1">
    <property type="entry name" value="PHOSPHATE ACYLTRANSFERASE"/>
    <property type="match status" value="1"/>
</dbReference>
<dbReference type="SUPFAM" id="SSF53659">
    <property type="entry name" value="Isocitrate/Isopropylmalate dehydrogenase-like"/>
    <property type="match status" value="1"/>
</dbReference>
<dbReference type="Pfam" id="PF02504">
    <property type="entry name" value="FA_synthesis"/>
    <property type="match status" value="1"/>
</dbReference>
<evidence type="ECO:0000256" key="1">
    <source>
        <dbReference type="ARBA" id="ARBA00001232"/>
    </source>
</evidence>
<evidence type="ECO:0000256" key="8">
    <source>
        <dbReference type="ARBA" id="ARBA00024069"/>
    </source>
</evidence>
<evidence type="ECO:0000256" key="9">
    <source>
        <dbReference type="ARBA" id="ARBA00046608"/>
    </source>
</evidence>
<evidence type="ECO:0000313" key="12">
    <source>
        <dbReference type="Proteomes" id="UP000636755"/>
    </source>
</evidence>
<dbReference type="Proteomes" id="UP000636755">
    <property type="component" value="Unassembled WGS sequence"/>
</dbReference>
<accession>A0ABR7HJ38</accession>
<dbReference type="Gene3D" id="3.40.718.10">
    <property type="entry name" value="Isopropylmalate Dehydrogenase"/>
    <property type="match status" value="1"/>
</dbReference>
<comment type="function">
    <text evidence="10">Catalyzes the reversible formation of acyl-phosphate (acyl-PO(4)) from acyl-[acyl-carrier-protein] (acyl-ACP). This enzyme utilizes acyl-ACP as fatty acyl donor, but not acyl-CoA.</text>
</comment>
<dbReference type="HAMAP" id="MF_00019">
    <property type="entry name" value="PlsX"/>
    <property type="match status" value="1"/>
</dbReference>
<dbReference type="InterPro" id="IPR012281">
    <property type="entry name" value="Phospholipid_synth_PlsX-like"/>
</dbReference>
<keyword evidence="5 10" id="KW-0443">Lipid metabolism</keyword>
<dbReference type="PANTHER" id="PTHR30100">
    <property type="entry name" value="FATTY ACID/PHOSPHOLIPID SYNTHESIS PROTEIN PLSX"/>
    <property type="match status" value="1"/>
</dbReference>
<dbReference type="EC" id="2.3.1.274" evidence="8 10"/>
<sequence>MKIIVDAFGGDNAPLEIIKGCAEAVAEFDDLSIILTGDEGKILKVANDNNISLDRIEIHHCTEVITMDDHADAVLKSKKDSSMAVGFNLLKNGEGDAFVSAGNSGALCMGATLAVKRIKGIKRPAFSPVMPSANGFFMLVDGGANVDCRPEMLVQFAVMGSIYMNRVMKIDNPRVGLANVGTEDHKGTELYQTTYQLLKESNLNFVGNVEGRDIPQGICDVVVCDGFTGNLILKTYEGVAMVVMNEIKNLFTGSLKGKLSASLVLGDIKKLKKKLDHNTYGGAPVLGASKPVFKAHGSAKAVTVKNAIRLSRDYVLADAIGEISKVINSED</sequence>
<comment type="subunit">
    <text evidence="9 10">Homodimer. Probably interacts with PlsY.</text>
</comment>
<evidence type="ECO:0000256" key="6">
    <source>
        <dbReference type="ARBA" id="ARBA00023209"/>
    </source>
</evidence>
<dbReference type="GO" id="GO:0016746">
    <property type="term" value="F:acyltransferase activity"/>
    <property type="evidence" value="ECO:0007669"/>
    <property type="project" value="UniProtKB-KW"/>
</dbReference>
<keyword evidence="7 10" id="KW-1208">Phospholipid metabolism</keyword>
<evidence type="ECO:0000256" key="7">
    <source>
        <dbReference type="ARBA" id="ARBA00023264"/>
    </source>
</evidence>
<dbReference type="EMBL" id="JACOPS010000001">
    <property type="protein sequence ID" value="MBC5727518.1"/>
    <property type="molecule type" value="Genomic_DNA"/>
</dbReference>
<keyword evidence="11" id="KW-0012">Acyltransferase</keyword>
<comment type="pathway">
    <text evidence="10">Lipid metabolism; phospholipid metabolism.</text>
</comment>
<evidence type="ECO:0000256" key="4">
    <source>
        <dbReference type="ARBA" id="ARBA00022679"/>
    </source>
</evidence>
<evidence type="ECO:0000313" key="11">
    <source>
        <dbReference type="EMBL" id="MBC5727518.1"/>
    </source>
</evidence>
<reference evidence="11 12" key="1">
    <citation type="submission" date="2020-08" db="EMBL/GenBank/DDBJ databases">
        <title>Genome public.</title>
        <authorList>
            <person name="Liu C."/>
            <person name="Sun Q."/>
        </authorList>
    </citation>
    <scope>NUCLEOTIDE SEQUENCE [LARGE SCALE GENOMIC DNA]</scope>
    <source>
        <strain evidence="11 12">NSJ-71</strain>
    </source>
</reference>
<evidence type="ECO:0000256" key="3">
    <source>
        <dbReference type="ARBA" id="ARBA00022516"/>
    </source>
</evidence>
<comment type="subcellular location">
    <subcellularLocation>
        <location evidence="10">Cytoplasm</location>
    </subcellularLocation>
    <text evidence="10">Associated with the membrane possibly through PlsY.</text>
</comment>
<name>A0ABR7HJ38_9FIRM</name>
<dbReference type="NCBIfam" id="TIGR00182">
    <property type="entry name" value="plsX"/>
    <property type="match status" value="1"/>
</dbReference>
<evidence type="ECO:0000256" key="2">
    <source>
        <dbReference type="ARBA" id="ARBA00022490"/>
    </source>
</evidence>
<dbReference type="RefSeq" id="WP_186934810.1">
    <property type="nucleotide sequence ID" value="NZ_JACOPS010000001.1"/>
</dbReference>
<keyword evidence="4 10" id="KW-0808">Transferase</keyword>
<protein>
    <recommendedName>
        <fullName evidence="8 10">Phosphate acyltransferase</fullName>
        <ecNumber evidence="8 10">2.3.1.274</ecNumber>
    </recommendedName>
    <alternativeName>
        <fullName evidence="10">Acyl-ACP phosphotransacylase</fullName>
    </alternativeName>
    <alternativeName>
        <fullName evidence="10">Acyl-[acyl-carrier-protein]--phosphate acyltransferase</fullName>
    </alternativeName>
    <alternativeName>
        <fullName evidence="10">Phosphate-acyl-ACP acyltransferase</fullName>
    </alternativeName>
</protein>
<evidence type="ECO:0000256" key="10">
    <source>
        <dbReference type="HAMAP-Rule" id="MF_00019"/>
    </source>
</evidence>
<proteinExistence type="inferred from homology"/>
<comment type="similarity">
    <text evidence="10">Belongs to the PlsX family.</text>
</comment>
<comment type="catalytic activity">
    <reaction evidence="1 10">
        <text>a fatty acyl-[ACP] + phosphate = an acyl phosphate + holo-[ACP]</text>
        <dbReference type="Rhea" id="RHEA:42292"/>
        <dbReference type="Rhea" id="RHEA-COMP:9685"/>
        <dbReference type="Rhea" id="RHEA-COMP:14125"/>
        <dbReference type="ChEBI" id="CHEBI:43474"/>
        <dbReference type="ChEBI" id="CHEBI:59918"/>
        <dbReference type="ChEBI" id="CHEBI:64479"/>
        <dbReference type="ChEBI" id="CHEBI:138651"/>
        <dbReference type="EC" id="2.3.1.274"/>
    </reaction>
</comment>
<gene>
    <name evidence="10 11" type="primary">plsX</name>
    <name evidence="11" type="ORF">H8R91_03005</name>
</gene>